<name>A0A2S2PXX8_9HEMI</name>
<evidence type="ECO:0000313" key="1">
    <source>
        <dbReference type="EMBL" id="MBY70395.1"/>
    </source>
</evidence>
<dbReference type="AlphaFoldDB" id="A0A2S2PXX8"/>
<dbReference type="EMBL" id="GGMS01001192">
    <property type="protein sequence ID" value="MBY70395.1"/>
    <property type="molecule type" value="Transcribed_RNA"/>
</dbReference>
<proteinExistence type="predicted"/>
<organism evidence="1">
    <name type="scientific">Sipha flava</name>
    <name type="common">yellow sugarcane aphid</name>
    <dbReference type="NCBI Taxonomy" id="143950"/>
    <lineage>
        <taxon>Eukaryota</taxon>
        <taxon>Metazoa</taxon>
        <taxon>Ecdysozoa</taxon>
        <taxon>Arthropoda</taxon>
        <taxon>Hexapoda</taxon>
        <taxon>Insecta</taxon>
        <taxon>Pterygota</taxon>
        <taxon>Neoptera</taxon>
        <taxon>Paraneoptera</taxon>
        <taxon>Hemiptera</taxon>
        <taxon>Sternorrhyncha</taxon>
        <taxon>Aphidomorpha</taxon>
        <taxon>Aphidoidea</taxon>
        <taxon>Aphididae</taxon>
        <taxon>Sipha</taxon>
    </lineage>
</organism>
<sequence length="119" mass="13912">MMDTSKCNGGENQVFGEDGKIYMVMSRNDDFTAYITKDNTHVHVVSTQRFNDAIRKKKKYEDKKKRRAKKIQKMNEKISKIRKMIRDDKRAIISRWLSESLAELQELEVKPGSNQQADA</sequence>
<reference evidence="1" key="1">
    <citation type="submission" date="2018-04" db="EMBL/GenBank/DDBJ databases">
        <title>Transcriptome assembly of Sipha flava.</title>
        <authorList>
            <person name="Scully E.D."/>
            <person name="Geib S.M."/>
            <person name="Palmer N.A."/>
            <person name="Koch K."/>
            <person name="Bradshaw J."/>
            <person name="Heng-Moss T."/>
            <person name="Sarath G."/>
        </authorList>
    </citation>
    <scope>NUCLEOTIDE SEQUENCE</scope>
</reference>
<protein>
    <submittedName>
        <fullName evidence="1">Uncharacterized protein</fullName>
    </submittedName>
</protein>
<accession>A0A2S2PXX8</accession>
<gene>
    <name evidence="1" type="ORF">g.179334</name>
</gene>